<feature type="transmembrane region" description="Helical" evidence="6">
    <location>
        <begin position="336"/>
        <end position="357"/>
    </location>
</feature>
<evidence type="ECO:0000313" key="8">
    <source>
        <dbReference type="EMBL" id="SDM92589.1"/>
    </source>
</evidence>
<dbReference type="OrthoDB" id="170372at2157"/>
<comment type="subcellular location">
    <subcellularLocation>
        <location evidence="1">Cell membrane</location>
        <topology evidence="1">Multi-pass membrane protein</topology>
    </subcellularLocation>
</comment>
<dbReference type="AlphaFoldDB" id="A0A1G9X766"/>
<feature type="transmembrane region" description="Helical" evidence="6">
    <location>
        <begin position="377"/>
        <end position="398"/>
    </location>
</feature>
<evidence type="ECO:0000256" key="1">
    <source>
        <dbReference type="ARBA" id="ARBA00004651"/>
    </source>
</evidence>
<feature type="transmembrane region" description="Helical" evidence="6">
    <location>
        <begin position="30"/>
        <end position="54"/>
    </location>
</feature>
<dbReference type="EMBL" id="FNHL01000004">
    <property type="protein sequence ID" value="SDM92589.1"/>
    <property type="molecule type" value="Genomic_DNA"/>
</dbReference>
<feature type="domain" description="ABC3 transporter permease C-terminal" evidence="7">
    <location>
        <begin position="287"/>
        <end position="404"/>
    </location>
</feature>
<keyword evidence="5 6" id="KW-0472">Membrane</keyword>
<gene>
    <name evidence="8" type="ORF">SAMN04487949_2869</name>
</gene>
<dbReference type="InterPro" id="IPR003838">
    <property type="entry name" value="ABC3_permease_C"/>
</dbReference>
<protein>
    <submittedName>
        <fullName evidence="8">Putative ABC transport system permease protein</fullName>
    </submittedName>
</protein>
<sequence>MPEWRQLLAVIGLGFRRVVGRLTGAASGRVLLSAAGVAIAVMLMTTVSGVALGLASQSTVESDNVDYWVLPEANGGTSSTLSVGGPQLGDVHTTAARLSADDRIDFVTPVQLRVVNMQAQGGNTSEYILAIGVIPREESPSVGGLPLRDLQPGDPYYANGTYSGPWTGEIVFSQAASELLGVSTGDDIVARSGGTTRNLSVTNVSQASLSSGAGPLPVAVMHLSELQRLAGGTEADIADQILVSTDDPSVQSDLEASIAGATVVSGTGVSTQSVSTSSLALAVALTAFLTAVVVGVLFVATMMGLEILASRAELAVLTAVGYSQRSQALLVLTETVAVSVVGGIGGVGLGAGAIVVFNRFAARSFGVESLATFDPLLIVYGIAVAVLIGLIAAPYPIWLSRRTDVTEVLG</sequence>
<evidence type="ECO:0000259" key="7">
    <source>
        <dbReference type="Pfam" id="PF02687"/>
    </source>
</evidence>
<feature type="transmembrane region" description="Helical" evidence="6">
    <location>
        <begin position="279"/>
        <end position="300"/>
    </location>
</feature>
<dbReference type="PANTHER" id="PTHR43738:SF2">
    <property type="entry name" value="ABC TRANSPORTER PERMEASE"/>
    <property type="match status" value="1"/>
</dbReference>
<evidence type="ECO:0000256" key="2">
    <source>
        <dbReference type="ARBA" id="ARBA00022475"/>
    </source>
</evidence>
<dbReference type="Pfam" id="PF02687">
    <property type="entry name" value="FtsX"/>
    <property type="match status" value="1"/>
</dbReference>
<name>A0A1G9X766_9EURY</name>
<keyword evidence="4 6" id="KW-1133">Transmembrane helix</keyword>
<evidence type="ECO:0000256" key="5">
    <source>
        <dbReference type="ARBA" id="ARBA00023136"/>
    </source>
</evidence>
<keyword evidence="3 6" id="KW-0812">Transmembrane</keyword>
<dbReference type="Proteomes" id="UP000199451">
    <property type="component" value="Unassembled WGS sequence"/>
</dbReference>
<dbReference type="STRING" id="660521.SAMN04487949_2869"/>
<keyword evidence="9" id="KW-1185">Reference proteome</keyword>
<dbReference type="GO" id="GO:0005886">
    <property type="term" value="C:plasma membrane"/>
    <property type="evidence" value="ECO:0007669"/>
    <property type="project" value="UniProtKB-SubCell"/>
</dbReference>
<keyword evidence="2" id="KW-1003">Cell membrane</keyword>
<proteinExistence type="predicted"/>
<evidence type="ECO:0000256" key="3">
    <source>
        <dbReference type="ARBA" id="ARBA00022692"/>
    </source>
</evidence>
<reference evidence="9" key="1">
    <citation type="submission" date="2016-10" db="EMBL/GenBank/DDBJ databases">
        <authorList>
            <person name="Varghese N."/>
            <person name="Submissions S."/>
        </authorList>
    </citation>
    <scope>NUCLEOTIDE SEQUENCE [LARGE SCALE GENOMIC DNA]</scope>
    <source>
        <strain evidence="9">CGMCC 1.10119</strain>
    </source>
</reference>
<evidence type="ECO:0000256" key="4">
    <source>
        <dbReference type="ARBA" id="ARBA00022989"/>
    </source>
</evidence>
<evidence type="ECO:0000256" key="6">
    <source>
        <dbReference type="SAM" id="Phobius"/>
    </source>
</evidence>
<accession>A0A1G9X766</accession>
<evidence type="ECO:0000313" key="9">
    <source>
        <dbReference type="Proteomes" id="UP000199451"/>
    </source>
</evidence>
<dbReference type="InterPro" id="IPR051125">
    <property type="entry name" value="ABC-4/HrtB_transporter"/>
</dbReference>
<organism evidence="8 9">
    <name type="scientific">Halogranum gelatinilyticum</name>
    <dbReference type="NCBI Taxonomy" id="660521"/>
    <lineage>
        <taxon>Archaea</taxon>
        <taxon>Methanobacteriati</taxon>
        <taxon>Methanobacteriota</taxon>
        <taxon>Stenosarchaea group</taxon>
        <taxon>Halobacteria</taxon>
        <taxon>Halobacteriales</taxon>
        <taxon>Haloferacaceae</taxon>
    </lineage>
</organism>
<dbReference type="PANTHER" id="PTHR43738">
    <property type="entry name" value="ABC TRANSPORTER, MEMBRANE PROTEIN"/>
    <property type="match status" value="1"/>
</dbReference>